<feature type="domain" description="Post-SET" evidence="8">
    <location>
        <begin position="248"/>
        <end position="264"/>
    </location>
</feature>
<organism evidence="9 10">
    <name type="scientific">Kalanchoe fedtschenkoi</name>
    <name type="common">Lavender scallops</name>
    <name type="synonym">South American air plant</name>
    <dbReference type="NCBI Taxonomy" id="63787"/>
    <lineage>
        <taxon>Eukaryota</taxon>
        <taxon>Viridiplantae</taxon>
        <taxon>Streptophyta</taxon>
        <taxon>Embryophyta</taxon>
        <taxon>Tracheophyta</taxon>
        <taxon>Spermatophyta</taxon>
        <taxon>Magnoliopsida</taxon>
        <taxon>eudicotyledons</taxon>
        <taxon>Gunneridae</taxon>
        <taxon>Pentapetalae</taxon>
        <taxon>Saxifragales</taxon>
        <taxon>Crassulaceae</taxon>
        <taxon>Kalanchoe</taxon>
    </lineage>
</organism>
<evidence type="ECO:0000259" key="8">
    <source>
        <dbReference type="PROSITE" id="PS50868"/>
    </source>
</evidence>
<dbReference type="GO" id="GO:0045893">
    <property type="term" value="P:positive regulation of DNA-templated transcription"/>
    <property type="evidence" value="ECO:0007669"/>
    <property type="project" value="TreeGrafter"/>
</dbReference>
<evidence type="ECO:0000256" key="6">
    <source>
        <dbReference type="SAM" id="MobiDB-lite"/>
    </source>
</evidence>
<dbReference type="InterPro" id="IPR003616">
    <property type="entry name" value="Post-SET_dom"/>
</dbReference>
<feature type="domain" description="SET" evidence="7">
    <location>
        <begin position="124"/>
        <end position="242"/>
    </location>
</feature>
<reference evidence="9" key="1">
    <citation type="submission" date="2021-01" db="UniProtKB">
        <authorList>
            <consortium name="EnsemblPlants"/>
        </authorList>
    </citation>
    <scope>IDENTIFICATION</scope>
</reference>
<dbReference type="AlphaFoldDB" id="A0A7N0TVC9"/>
<evidence type="ECO:0000256" key="3">
    <source>
        <dbReference type="ARBA" id="ARBA00022691"/>
    </source>
</evidence>
<accession>A0A7N0TVC9</accession>
<dbReference type="InterPro" id="IPR046341">
    <property type="entry name" value="SET_dom_sf"/>
</dbReference>
<proteinExistence type="predicted"/>
<dbReference type="Proteomes" id="UP000594263">
    <property type="component" value="Unplaced"/>
</dbReference>
<dbReference type="InterPro" id="IPR001214">
    <property type="entry name" value="SET_dom"/>
</dbReference>
<dbReference type="SUPFAM" id="SSF82199">
    <property type="entry name" value="SET domain"/>
    <property type="match status" value="1"/>
</dbReference>
<dbReference type="EnsemblPlants" id="Kaladp0046s0174.1.v1.1">
    <property type="protein sequence ID" value="Kaladp0046s0174.1.v1.1"/>
    <property type="gene ID" value="Kaladp0046s0174.v1.1"/>
</dbReference>
<dbReference type="Gene3D" id="2.170.270.10">
    <property type="entry name" value="SET domain"/>
    <property type="match status" value="1"/>
</dbReference>
<evidence type="ECO:0000256" key="5">
    <source>
        <dbReference type="ARBA" id="ARBA00023163"/>
    </source>
</evidence>
<keyword evidence="4" id="KW-0805">Transcription regulation</keyword>
<dbReference type="GO" id="GO:0035097">
    <property type="term" value="C:histone methyltransferase complex"/>
    <property type="evidence" value="ECO:0007669"/>
    <property type="project" value="TreeGrafter"/>
</dbReference>
<dbReference type="PROSITE" id="PS50280">
    <property type="entry name" value="SET"/>
    <property type="match status" value="1"/>
</dbReference>
<dbReference type="Pfam" id="PF00856">
    <property type="entry name" value="SET"/>
    <property type="match status" value="1"/>
</dbReference>
<dbReference type="PANTHER" id="PTHR45838:SF4">
    <property type="entry name" value="HISTONE-LYSINE N-METHYLTRANSFERASE TRITHORAX"/>
    <property type="match status" value="1"/>
</dbReference>
<dbReference type="CDD" id="cd10518">
    <property type="entry name" value="SET_SETD1-like"/>
    <property type="match status" value="1"/>
</dbReference>
<dbReference type="PROSITE" id="PS50868">
    <property type="entry name" value="POST_SET"/>
    <property type="match status" value="1"/>
</dbReference>
<dbReference type="GO" id="GO:0042800">
    <property type="term" value="F:histone H3K4 methyltransferase activity"/>
    <property type="evidence" value="ECO:0007669"/>
    <property type="project" value="TreeGrafter"/>
</dbReference>
<keyword evidence="1" id="KW-0489">Methyltransferase</keyword>
<evidence type="ECO:0000259" key="7">
    <source>
        <dbReference type="PROSITE" id="PS50280"/>
    </source>
</evidence>
<keyword evidence="5" id="KW-0804">Transcription</keyword>
<sequence length="288" mass="32780">MKNTRPSADDNSDKFARQCSDYDPPQNPSGSARTEPYSFFGRRGRKEPEAVATASPKCLFVENQPYLVHGHTQHEYVRSNSKLSGLTGSKFSYSLQQKTLLLDASENILSVAEKYSYMKDTFKKRLAFGKSRIHGFGIFTKYPHKAGDMVIEYTGELVRPSVADKRENVIYNSLVGAGTYMFRIDDQRVIDATRAGSIAHLINHCCEPNCYSRVISLSGQEHIIIFAKRNIKQWEELTYDYRFYSKDERLPCYCGHPRCRGVVNDIEAEGLVTKLYVPRSELIECKGI</sequence>
<keyword evidence="3" id="KW-0949">S-adenosyl-L-methionine</keyword>
<protein>
    <submittedName>
        <fullName evidence="9">Uncharacterized protein</fullName>
    </submittedName>
</protein>
<dbReference type="SMART" id="SM00508">
    <property type="entry name" value="PostSET"/>
    <property type="match status" value="1"/>
</dbReference>
<evidence type="ECO:0000256" key="4">
    <source>
        <dbReference type="ARBA" id="ARBA00023015"/>
    </source>
</evidence>
<dbReference type="SMART" id="SM00317">
    <property type="entry name" value="SET"/>
    <property type="match status" value="1"/>
</dbReference>
<dbReference type="Gramene" id="Kaladp0046s0174.1.v1.1">
    <property type="protein sequence ID" value="Kaladp0046s0174.1.v1.1"/>
    <property type="gene ID" value="Kaladp0046s0174.v1.1"/>
</dbReference>
<evidence type="ECO:0000313" key="10">
    <source>
        <dbReference type="Proteomes" id="UP000594263"/>
    </source>
</evidence>
<evidence type="ECO:0000256" key="1">
    <source>
        <dbReference type="ARBA" id="ARBA00022603"/>
    </source>
</evidence>
<evidence type="ECO:0000313" key="9">
    <source>
        <dbReference type="EnsemblPlants" id="Kaladp0046s0174.1.v1.1"/>
    </source>
</evidence>
<dbReference type="GO" id="GO:0032259">
    <property type="term" value="P:methylation"/>
    <property type="evidence" value="ECO:0007669"/>
    <property type="project" value="UniProtKB-KW"/>
</dbReference>
<name>A0A7N0TVC9_KALFE</name>
<keyword evidence="2" id="KW-0808">Transferase</keyword>
<dbReference type="PANTHER" id="PTHR45838">
    <property type="entry name" value="HISTONE-LYSINE-N-METHYLTRANSFERASE 2 KMT2 FAMILY MEMBER"/>
    <property type="match status" value="1"/>
</dbReference>
<feature type="region of interest" description="Disordered" evidence="6">
    <location>
        <begin position="1"/>
        <end position="39"/>
    </location>
</feature>
<keyword evidence="10" id="KW-1185">Reference proteome</keyword>
<evidence type="ECO:0000256" key="2">
    <source>
        <dbReference type="ARBA" id="ARBA00022679"/>
    </source>
</evidence>
<feature type="compositionally biased region" description="Basic and acidic residues" evidence="6">
    <location>
        <begin position="7"/>
        <end position="16"/>
    </location>
</feature>